<feature type="region of interest" description="Disordered" evidence="3">
    <location>
        <begin position="1"/>
        <end position="67"/>
    </location>
</feature>
<proteinExistence type="inferred from homology"/>
<dbReference type="CDD" id="cd17352">
    <property type="entry name" value="MFS_MCT_SLC16"/>
    <property type="match status" value="1"/>
</dbReference>
<feature type="transmembrane region" description="Helical" evidence="4">
    <location>
        <begin position="346"/>
        <end position="365"/>
    </location>
</feature>
<evidence type="ECO:0000313" key="7">
    <source>
        <dbReference type="Proteomes" id="UP001408356"/>
    </source>
</evidence>
<keyword evidence="4" id="KW-0472">Membrane</keyword>
<dbReference type="Proteomes" id="UP001408356">
    <property type="component" value="Unassembled WGS sequence"/>
</dbReference>
<feature type="transmembrane region" description="Helical" evidence="4">
    <location>
        <begin position="148"/>
        <end position="166"/>
    </location>
</feature>
<evidence type="ECO:0000256" key="2">
    <source>
        <dbReference type="ARBA" id="ARBA00006727"/>
    </source>
</evidence>
<dbReference type="PROSITE" id="PS50850">
    <property type="entry name" value="MFS"/>
    <property type="match status" value="1"/>
</dbReference>
<accession>A0ABR2UI01</accession>
<evidence type="ECO:0000256" key="1">
    <source>
        <dbReference type="ARBA" id="ARBA00004141"/>
    </source>
</evidence>
<feature type="transmembrane region" description="Helical" evidence="4">
    <location>
        <begin position="315"/>
        <end position="334"/>
    </location>
</feature>
<feature type="domain" description="Major facilitator superfamily (MFS) profile" evidence="5">
    <location>
        <begin position="280"/>
        <end position="470"/>
    </location>
</feature>
<feature type="transmembrane region" description="Helical" evidence="4">
    <location>
        <begin position="121"/>
        <end position="141"/>
    </location>
</feature>
<dbReference type="InterPro" id="IPR036259">
    <property type="entry name" value="MFS_trans_sf"/>
</dbReference>
<feature type="transmembrane region" description="Helical" evidence="4">
    <location>
        <begin position="172"/>
        <end position="194"/>
    </location>
</feature>
<name>A0ABR2UI01_9PEZI</name>
<dbReference type="InterPro" id="IPR020846">
    <property type="entry name" value="MFS_dom"/>
</dbReference>
<dbReference type="Gene3D" id="1.20.1250.20">
    <property type="entry name" value="MFS general substrate transporter like domains"/>
    <property type="match status" value="1"/>
</dbReference>
<evidence type="ECO:0000313" key="6">
    <source>
        <dbReference type="EMBL" id="KAK9414243.1"/>
    </source>
</evidence>
<comment type="subcellular location">
    <subcellularLocation>
        <location evidence="1">Membrane</location>
        <topology evidence="1">Multi-pass membrane protein</topology>
    </subcellularLocation>
</comment>
<evidence type="ECO:0000259" key="5">
    <source>
        <dbReference type="PROSITE" id="PS50850"/>
    </source>
</evidence>
<dbReference type="PANTHER" id="PTHR11360">
    <property type="entry name" value="MONOCARBOXYLATE TRANSPORTER"/>
    <property type="match status" value="1"/>
</dbReference>
<feature type="transmembrane region" description="Helical" evidence="4">
    <location>
        <begin position="237"/>
        <end position="257"/>
    </location>
</feature>
<dbReference type="InterPro" id="IPR011701">
    <property type="entry name" value="MFS"/>
</dbReference>
<keyword evidence="4" id="KW-0812">Transmembrane</keyword>
<feature type="transmembrane region" description="Helical" evidence="4">
    <location>
        <begin position="406"/>
        <end position="430"/>
    </location>
</feature>
<dbReference type="SUPFAM" id="SSF103473">
    <property type="entry name" value="MFS general substrate transporter"/>
    <property type="match status" value="1"/>
</dbReference>
<feature type="compositionally biased region" description="Polar residues" evidence="3">
    <location>
        <begin position="13"/>
        <end position="24"/>
    </location>
</feature>
<organism evidence="6 7">
    <name type="scientific">Seiridium unicorne</name>
    <dbReference type="NCBI Taxonomy" id="138068"/>
    <lineage>
        <taxon>Eukaryota</taxon>
        <taxon>Fungi</taxon>
        <taxon>Dikarya</taxon>
        <taxon>Ascomycota</taxon>
        <taxon>Pezizomycotina</taxon>
        <taxon>Sordariomycetes</taxon>
        <taxon>Xylariomycetidae</taxon>
        <taxon>Amphisphaeriales</taxon>
        <taxon>Sporocadaceae</taxon>
        <taxon>Seiridium</taxon>
    </lineage>
</organism>
<keyword evidence="4" id="KW-1133">Transmembrane helix</keyword>
<gene>
    <name evidence="6" type="ORF">SUNI508_02342</name>
</gene>
<dbReference type="PANTHER" id="PTHR11360:SF177">
    <property type="entry name" value="RIBOFLAVIN TRANSPORTER MCH5"/>
    <property type="match status" value="1"/>
</dbReference>
<feature type="compositionally biased region" description="Polar residues" evidence="3">
    <location>
        <begin position="53"/>
        <end position="67"/>
    </location>
</feature>
<comment type="similarity">
    <text evidence="2">Belongs to the major facilitator superfamily. Monocarboxylate porter (TC 2.A.1.13) family.</text>
</comment>
<evidence type="ECO:0000256" key="3">
    <source>
        <dbReference type="SAM" id="MobiDB-lite"/>
    </source>
</evidence>
<dbReference type="EMBL" id="JARVKF010000429">
    <property type="protein sequence ID" value="KAK9414243.1"/>
    <property type="molecule type" value="Genomic_DNA"/>
</dbReference>
<protein>
    <submittedName>
        <fullName evidence="6">Major facilitator superfamily (MFS) profile domain-containing protein</fullName>
    </submittedName>
</protein>
<dbReference type="Pfam" id="PF07690">
    <property type="entry name" value="MFS_1"/>
    <property type="match status" value="1"/>
</dbReference>
<feature type="transmembrane region" description="Helical" evidence="4">
    <location>
        <begin position="206"/>
        <end position="225"/>
    </location>
</feature>
<keyword evidence="7" id="KW-1185">Reference proteome</keyword>
<feature type="transmembrane region" description="Helical" evidence="4">
    <location>
        <begin position="78"/>
        <end position="101"/>
    </location>
</feature>
<evidence type="ECO:0000256" key="4">
    <source>
        <dbReference type="SAM" id="Phobius"/>
    </source>
</evidence>
<feature type="transmembrane region" description="Helical" evidence="4">
    <location>
        <begin position="371"/>
        <end position="394"/>
    </location>
</feature>
<feature type="transmembrane region" description="Helical" evidence="4">
    <location>
        <begin position="280"/>
        <end position="303"/>
    </location>
</feature>
<sequence>MAEKGHIVPELQRASSKGPQQDSSCLEKGQFNDNYSPQLFVVQGEQPPEPTAGDTSDSASDPQTLLQDETYPEGGLEAWLVVFGSFCGLVASLGLMNSIAIFQTYNAAHQLSNYSTGTVGWIYSIYTFLAFGCGVYIGPWFDKYGPRWLLLPGGIGIVASLMLMSICTQYWHFILVFSLLNGLCTSLIFTPCFAAVGHFFKAKRGLATGIASSGGSVGGVVFPLILQRLFDRLGWAWSLRILGFICLLFLIICNLLVKKRLPPAQNASSHPDFMIFRNKAFLFTTLGVFMLEFGLFIPIAYISSYALHVGFDDSFSFYILTILNASSVLGRLLPGYWADIMGPFNSNMLSVLVTMIATFAVWLPAGHTLPGIVIFAILFGFGTGSNISITPVCVGKLCHTQHYGRYYATCYTVVSFACLIGIPIGGSIVTACGGEYWGLIVFTGLTEVLSLVSFQIAKAVSVGWSPWKEF</sequence>
<reference evidence="6 7" key="1">
    <citation type="journal article" date="2024" name="J. Plant Pathol.">
        <title>Sequence and assembly of the genome of Seiridium unicorne, isolate CBS 538.82, causal agent of cypress canker disease.</title>
        <authorList>
            <person name="Scali E."/>
            <person name="Rocca G.D."/>
            <person name="Danti R."/>
            <person name="Garbelotto M."/>
            <person name="Barberini S."/>
            <person name="Baroncelli R."/>
            <person name="Emiliani G."/>
        </authorList>
    </citation>
    <scope>NUCLEOTIDE SEQUENCE [LARGE SCALE GENOMIC DNA]</scope>
    <source>
        <strain evidence="6 7">BM-138-508</strain>
    </source>
</reference>
<dbReference type="InterPro" id="IPR050327">
    <property type="entry name" value="Proton-linked_MCT"/>
</dbReference>
<comment type="caution">
    <text evidence="6">The sequence shown here is derived from an EMBL/GenBank/DDBJ whole genome shotgun (WGS) entry which is preliminary data.</text>
</comment>